<evidence type="ECO:0000313" key="6">
    <source>
        <dbReference type="Proteomes" id="UP000247476"/>
    </source>
</evidence>
<keyword evidence="6" id="KW-1185">Reference proteome</keyword>
<dbReference type="InterPro" id="IPR018062">
    <property type="entry name" value="HTH_AraC-typ_CS"/>
</dbReference>
<dbReference type="Pfam" id="PF12833">
    <property type="entry name" value="HTH_18"/>
    <property type="match status" value="1"/>
</dbReference>
<dbReference type="SUPFAM" id="SSF51215">
    <property type="entry name" value="Regulatory protein AraC"/>
    <property type="match status" value="1"/>
</dbReference>
<dbReference type="Proteomes" id="UP000247476">
    <property type="component" value="Unassembled WGS sequence"/>
</dbReference>
<dbReference type="PRINTS" id="PR00032">
    <property type="entry name" value="HTHARAC"/>
</dbReference>
<keyword evidence="1" id="KW-0805">Transcription regulation</keyword>
<proteinExistence type="predicted"/>
<feature type="domain" description="HTH araC/xylS-type" evidence="4">
    <location>
        <begin position="189"/>
        <end position="287"/>
    </location>
</feature>
<dbReference type="PROSITE" id="PS00041">
    <property type="entry name" value="HTH_ARAC_FAMILY_1"/>
    <property type="match status" value="1"/>
</dbReference>
<evidence type="ECO:0000256" key="3">
    <source>
        <dbReference type="ARBA" id="ARBA00023163"/>
    </source>
</evidence>
<evidence type="ECO:0000313" key="5">
    <source>
        <dbReference type="EMBL" id="PYI56288.1"/>
    </source>
</evidence>
<dbReference type="GO" id="GO:0003700">
    <property type="term" value="F:DNA-binding transcription factor activity"/>
    <property type="evidence" value="ECO:0007669"/>
    <property type="project" value="InterPro"/>
</dbReference>
<dbReference type="Gene3D" id="1.10.10.60">
    <property type="entry name" value="Homeodomain-like"/>
    <property type="match status" value="2"/>
</dbReference>
<dbReference type="PANTHER" id="PTHR43280:SF2">
    <property type="entry name" value="HTH-TYPE TRANSCRIPTIONAL REGULATOR EXSA"/>
    <property type="match status" value="1"/>
</dbReference>
<dbReference type="EMBL" id="QJVJ01000002">
    <property type="protein sequence ID" value="PYI56288.1"/>
    <property type="molecule type" value="Genomic_DNA"/>
</dbReference>
<evidence type="ECO:0000259" key="4">
    <source>
        <dbReference type="PROSITE" id="PS01124"/>
    </source>
</evidence>
<evidence type="ECO:0000256" key="2">
    <source>
        <dbReference type="ARBA" id="ARBA00023125"/>
    </source>
</evidence>
<dbReference type="InterPro" id="IPR009057">
    <property type="entry name" value="Homeodomain-like_sf"/>
</dbReference>
<dbReference type="AlphaFoldDB" id="A0A2V5KA37"/>
<sequence length="292" mass="32846">MAYLPMYIENYPNMDTAFPLHFSVNRLDSGFPAHRHDYLELSYVIEGEGTETINGATHPMKPGTLTFVQPFQIHELRTAPGSILLLYNVRFSTGLFAELESKTDLRRLLVEADPSARPYHQFEGERAAAMRRSFDALYAEYGGAESWRKLKMTIMLIDILIEFDRCRQRAAASATTPPEPGAGGSGLYLDVIRYIQLRFKDELTLNAVADHFGISPAYLSALFKKKAGRTFLQHVHDVRLRHACGLLTSTGMKIADIAQESGYGSYNSFSRMFRERKGTTPNDYRKRSSGGG</sequence>
<dbReference type="PANTHER" id="PTHR43280">
    <property type="entry name" value="ARAC-FAMILY TRANSCRIPTIONAL REGULATOR"/>
    <property type="match status" value="1"/>
</dbReference>
<keyword evidence="3" id="KW-0804">Transcription</keyword>
<evidence type="ECO:0000256" key="1">
    <source>
        <dbReference type="ARBA" id="ARBA00023015"/>
    </source>
</evidence>
<gene>
    <name evidence="5" type="ORF">DLM86_04700</name>
</gene>
<dbReference type="InterPro" id="IPR020449">
    <property type="entry name" value="Tscrpt_reg_AraC-type_HTH"/>
</dbReference>
<dbReference type="SUPFAM" id="SSF46689">
    <property type="entry name" value="Homeodomain-like"/>
    <property type="match status" value="2"/>
</dbReference>
<accession>A0A2V5KA37</accession>
<comment type="caution">
    <text evidence="5">The sequence shown here is derived from an EMBL/GenBank/DDBJ whole genome shotgun (WGS) entry which is preliminary data.</text>
</comment>
<dbReference type="InterPro" id="IPR037923">
    <property type="entry name" value="HTH-like"/>
</dbReference>
<keyword evidence="2" id="KW-0238">DNA-binding</keyword>
<dbReference type="Pfam" id="PF02311">
    <property type="entry name" value="AraC_binding"/>
    <property type="match status" value="1"/>
</dbReference>
<dbReference type="InterPro" id="IPR018060">
    <property type="entry name" value="HTH_AraC"/>
</dbReference>
<organism evidence="5 6">
    <name type="scientific">Paenibacillus flagellatus</name>
    <dbReference type="NCBI Taxonomy" id="2211139"/>
    <lineage>
        <taxon>Bacteria</taxon>
        <taxon>Bacillati</taxon>
        <taxon>Bacillota</taxon>
        <taxon>Bacilli</taxon>
        <taxon>Bacillales</taxon>
        <taxon>Paenibacillaceae</taxon>
        <taxon>Paenibacillus</taxon>
    </lineage>
</organism>
<dbReference type="PROSITE" id="PS01124">
    <property type="entry name" value="HTH_ARAC_FAMILY_2"/>
    <property type="match status" value="1"/>
</dbReference>
<name>A0A2V5KA37_9BACL</name>
<dbReference type="InterPro" id="IPR003313">
    <property type="entry name" value="AraC-bd"/>
</dbReference>
<dbReference type="Gene3D" id="2.60.120.10">
    <property type="entry name" value="Jelly Rolls"/>
    <property type="match status" value="1"/>
</dbReference>
<dbReference type="RefSeq" id="WP_110838815.1">
    <property type="nucleotide sequence ID" value="NZ_QJVJ01000002.1"/>
</dbReference>
<dbReference type="SMART" id="SM00342">
    <property type="entry name" value="HTH_ARAC"/>
    <property type="match status" value="1"/>
</dbReference>
<protein>
    <recommendedName>
        <fullName evidence="4">HTH araC/xylS-type domain-containing protein</fullName>
    </recommendedName>
</protein>
<dbReference type="OrthoDB" id="182958at2"/>
<reference evidence="5 6" key="1">
    <citation type="submission" date="2018-05" db="EMBL/GenBank/DDBJ databases">
        <title>Paenibacillus flagellatus sp. nov., isolated from selenium mineral soil.</title>
        <authorList>
            <person name="Dai X."/>
        </authorList>
    </citation>
    <scope>NUCLEOTIDE SEQUENCE [LARGE SCALE GENOMIC DNA]</scope>
    <source>
        <strain evidence="5 6">DXL2</strain>
    </source>
</reference>
<dbReference type="InterPro" id="IPR014710">
    <property type="entry name" value="RmlC-like_jellyroll"/>
</dbReference>
<dbReference type="GO" id="GO:0043565">
    <property type="term" value="F:sequence-specific DNA binding"/>
    <property type="evidence" value="ECO:0007669"/>
    <property type="project" value="InterPro"/>
</dbReference>